<dbReference type="AlphaFoldDB" id="A0A4S4EC93"/>
<dbReference type="Gene3D" id="1.10.8.430">
    <property type="entry name" value="Helical domain of apoptotic protease-activating factors"/>
    <property type="match status" value="1"/>
</dbReference>
<accession>A0A4S4EC93</accession>
<dbReference type="PANTHER" id="PTHR33463">
    <property type="entry name" value="NB-ARC DOMAIN-CONTAINING PROTEIN-RELATED"/>
    <property type="match status" value="1"/>
</dbReference>
<dbReference type="InterPro" id="IPR027417">
    <property type="entry name" value="P-loop_NTPase"/>
</dbReference>
<gene>
    <name evidence="9" type="ORF">TEA_022016</name>
</gene>
<dbReference type="Gene3D" id="1.10.10.10">
    <property type="entry name" value="Winged helix-like DNA-binding domain superfamily/Winged helix DNA-binding domain"/>
    <property type="match status" value="1"/>
</dbReference>
<reference evidence="9 10" key="1">
    <citation type="journal article" date="2018" name="Proc. Natl. Acad. Sci. U.S.A.">
        <title>Draft genome sequence of Camellia sinensis var. sinensis provides insights into the evolution of the tea genome and tea quality.</title>
        <authorList>
            <person name="Wei C."/>
            <person name="Yang H."/>
            <person name="Wang S."/>
            <person name="Zhao J."/>
            <person name="Liu C."/>
            <person name="Gao L."/>
            <person name="Xia E."/>
            <person name="Lu Y."/>
            <person name="Tai Y."/>
            <person name="She G."/>
            <person name="Sun J."/>
            <person name="Cao H."/>
            <person name="Tong W."/>
            <person name="Gao Q."/>
            <person name="Li Y."/>
            <person name="Deng W."/>
            <person name="Jiang X."/>
            <person name="Wang W."/>
            <person name="Chen Q."/>
            <person name="Zhang S."/>
            <person name="Li H."/>
            <person name="Wu J."/>
            <person name="Wang P."/>
            <person name="Li P."/>
            <person name="Shi C."/>
            <person name="Zheng F."/>
            <person name="Jian J."/>
            <person name="Huang B."/>
            <person name="Shan D."/>
            <person name="Shi M."/>
            <person name="Fang C."/>
            <person name="Yue Y."/>
            <person name="Li F."/>
            <person name="Li D."/>
            <person name="Wei S."/>
            <person name="Han B."/>
            <person name="Jiang C."/>
            <person name="Yin Y."/>
            <person name="Xia T."/>
            <person name="Zhang Z."/>
            <person name="Bennetzen J.L."/>
            <person name="Zhao S."/>
            <person name="Wan X."/>
        </authorList>
    </citation>
    <scope>NUCLEOTIDE SEQUENCE [LARGE SCALE GENOMIC DNA]</scope>
    <source>
        <strain evidence="10">cv. Shuchazao</strain>
        <tissue evidence="9">Leaf</tissue>
    </source>
</reference>
<evidence type="ECO:0000313" key="9">
    <source>
        <dbReference type="EMBL" id="THG13870.1"/>
    </source>
</evidence>
<evidence type="ECO:0000256" key="1">
    <source>
        <dbReference type="ARBA" id="ARBA00008894"/>
    </source>
</evidence>
<dbReference type="FunFam" id="1.10.10.10:FF:000322">
    <property type="entry name" value="Probable disease resistance protein At1g63360"/>
    <property type="match status" value="1"/>
</dbReference>
<dbReference type="SUPFAM" id="SSF52540">
    <property type="entry name" value="P-loop containing nucleoside triphosphate hydrolases"/>
    <property type="match status" value="1"/>
</dbReference>
<dbReference type="GO" id="GO:0051607">
    <property type="term" value="P:defense response to virus"/>
    <property type="evidence" value="ECO:0007669"/>
    <property type="project" value="UniProtKB-ARBA"/>
</dbReference>
<keyword evidence="4" id="KW-0547">Nucleotide-binding</keyword>
<keyword evidence="3" id="KW-0677">Repeat</keyword>
<name>A0A4S4EC93_CAMSN</name>
<keyword evidence="7" id="KW-0175">Coiled coil</keyword>
<dbReference type="InterPro" id="IPR050905">
    <property type="entry name" value="Plant_NBS-LRR"/>
</dbReference>
<evidence type="ECO:0000256" key="4">
    <source>
        <dbReference type="ARBA" id="ARBA00022741"/>
    </source>
</evidence>
<dbReference type="PRINTS" id="PR00364">
    <property type="entry name" value="DISEASERSIST"/>
</dbReference>
<dbReference type="GO" id="GO:0005524">
    <property type="term" value="F:ATP binding"/>
    <property type="evidence" value="ECO:0007669"/>
    <property type="project" value="UniProtKB-KW"/>
</dbReference>
<evidence type="ECO:0000256" key="7">
    <source>
        <dbReference type="SAM" id="Coils"/>
    </source>
</evidence>
<dbReference type="Gene3D" id="3.40.50.300">
    <property type="entry name" value="P-loop containing nucleotide triphosphate hydrolases"/>
    <property type="match status" value="1"/>
</dbReference>
<proteinExistence type="inferred from homology"/>
<feature type="domain" description="NB-ARC" evidence="8">
    <location>
        <begin position="163"/>
        <end position="324"/>
    </location>
</feature>
<keyword evidence="2" id="KW-0433">Leucine-rich repeat</keyword>
<comment type="caution">
    <text evidence="9">The sequence shown here is derived from an EMBL/GenBank/DDBJ whole genome shotgun (WGS) entry which is preliminary data.</text>
</comment>
<dbReference type="InterPro" id="IPR042197">
    <property type="entry name" value="Apaf_helical"/>
</dbReference>
<evidence type="ECO:0000256" key="3">
    <source>
        <dbReference type="ARBA" id="ARBA00022737"/>
    </source>
</evidence>
<keyword evidence="5" id="KW-0611">Plant defense</keyword>
<dbReference type="InterPro" id="IPR002182">
    <property type="entry name" value="NB-ARC"/>
</dbReference>
<comment type="similarity">
    <text evidence="1">Belongs to the disease resistance NB-LRR family.</text>
</comment>
<keyword evidence="10" id="KW-1185">Reference proteome</keyword>
<dbReference type="Pfam" id="PF00931">
    <property type="entry name" value="NB-ARC"/>
    <property type="match status" value="1"/>
</dbReference>
<sequence length="510" mass="57877">MVENFVLHIVKKIGEYLAATVGRQFGYLIFYDRDIKNLEEQVQKLEDKRFRVQKSVKEAETKRETIAPDVERWLTLVNKLIEEATKFLEDEENANIGCLNGWCPNLKSRYSLSRKVTEKTESVEKLLGEGDFSRVSYPAVAPTVGTTFAFTRGFKGFESRRLTMNGIIEALTDDSIYVIGICGMGGVGKTTMVKEVAKKAEEKKMFDKIVMVVVSQNPDLINIQGEMAKILGFELSGGNNLFAKAGELGSRILKAGRILVILDDVWKRLELNDIGIPFGDNHKGCKIVMTSRNEDVCNGMDTQKNFKVGVLHEEEAWNLLKEMAGISDEGTSHPTNLQLMQMAVAKECGGLLIAIVIVERALRCKNKYSWDSALEQFRKSVVKNISGVDEKMFISLELSYDSLDRDEAKKCFLLCSLFPEDFDISTEDLVRYAIRIELFERVDSVHQTRNRVHSLVVDLKKCYLLMESEDAEWIKMHDVVRDVAISIASRKKHSIVVRCDEVLKEWPEKD</sequence>
<evidence type="ECO:0000256" key="5">
    <source>
        <dbReference type="ARBA" id="ARBA00022821"/>
    </source>
</evidence>
<dbReference type="Proteomes" id="UP000306102">
    <property type="component" value="Unassembled WGS sequence"/>
</dbReference>
<protein>
    <recommendedName>
        <fullName evidence="8">NB-ARC domain-containing protein</fullName>
    </recommendedName>
</protein>
<organism evidence="9 10">
    <name type="scientific">Camellia sinensis var. sinensis</name>
    <name type="common">China tea</name>
    <dbReference type="NCBI Taxonomy" id="542762"/>
    <lineage>
        <taxon>Eukaryota</taxon>
        <taxon>Viridiplantae</taxon>
        <taxon>Streptophyta</taxon>
        <taxon>Embryophyta</taxon>
        <taxon>Tracheophyta</taxon>
        <taxon>Spermatophyta</taxon>
        <taxon>Magnoliopsida</taxon>
        <taxon>eudicotyledons</taxon>
        <taxon>Gunneridae</taxon>
        <taxon>Pentapetalae</taxon>
        <taxon>asterids</taxon>
        <taxon>Ericales</taxon>
        <taxon>Theaceae</taxon>
        <taxon>Camellia</taxon>
    </lineage>
</organism>
<dbReference type="PANTHER" id="PTHR33463:SF203">
    <property type="entry name" value="AAA+ ATPASE DOMAIN-CONTAINING PROTEIN"/>
    <property type="match status" value="1"/>
</dbReference>
<feature type="coiled-coil region" evidence="7">
    <location>
        <begin position="28"/>
        <end position="62"/>
    </location>
</feature>
<keyword evidence="6" id="KW-0067">ATP-binding</keyword>
<dbReference type="InterPro" id="IPR036388">
    <property type="entry name" value="WH-like_DNA-bd_sf"/>
</dbReference>
<evidence type="ECO:0000259" key="8">
    <source>
        <dbReference type="Pfam" id="PF00931"/>
    </source>
</evidence>
<dbReference type="EMBL" id="SDRB02005653">
    <property type="protein sequence ID" value="THG13870.1"/>
    <property type="molecule type" value="Genomic_DNA"/>
</dbReference>
<dbReference type="GO" id="GO:0043531">
    <property type="term" value="F:ADP binding"/>
    <property type="evidence" value="ECO:0007669"/>
    <property type="project" value="InterPro"/>
</dbReference>
<dbReference type="FunFam" id="3.40.50.300:FF:001091">
    <property type="entry name" value="Probable disease resistance protein At1g61300"/>
    <property type="match status" value="1"/>
</dbReference>
<evidence type="ECO:0000313" key="10">
    <source>
        <dbReference type="Proteomes" id="UP000306102"/>
    </source>
</evidence>
<evidence type="ECO:0000256" key="2">
    <source>
        <dbReference type="ARBA" id="ARBA00022614"/>
    </source>
</evidence>
<evidence type="ECO:0000256" key="6">
    <source>
        <dbReference type="ARBA" id="ARBA00022840"/>
    </source>
</evidence>